<gene>
    <name evidence="4" type="ordered locus">Amir_5643</name>
</gene>
<dbReference type="InterPro" id="IPR002053">
    <property type="entry name" value="Glyco_hydro_25"/>
</dbReference>
<evidence type="ECO:0000256" key="1">
    <source>
        <dbReference type="ARBA" id="ARBA00010646"/>
    </source>
</evidence>
<dbReference type="GO" id="GO:0016998">
    <property type="term" value="P:cell wall macromolecule catabolic process"/>
    <property type="evidence" value="ECO:0007669"/>
    <property type="project" value="InterPro"/>
</dbReference>
<organism evidence="4 5">
    <name type="scientific">Actinosynnema mirum (strain ATCC 29888 / DSM 43827 / JCM 3225 / NBRC 14064 / NCIMB 13271 / NRRL B-12336 / IMRU 3971 / 101)</name>
    <dbReference type="NCBI Taxonomy" id="446462"/>
    <lineage>
        <taxon>Bacteria</taxon>
        <taxon>Bacillati</taxon>
        <taxon>Actinomycetota</taxon>
        <taxon>Actinomycetes</taxon>
        <taxon>Pseudonocardiales</taxon>
        <taxon>Pseudonocardiaceae</taxon>
        <taxon>Actinosynnema</taxon>
    </lineage>
</organism>
<protein>
    <submittedName>
        <fullName evidence="4">Glycoside hydrolase family 25</fullName>
    </submittedName>
</protein>
<accession>C6WC71</accession>
<comment type="similarity">
    <text evidence="1">Belongs to the glycosyl hydrolase 25 family.</text>
</comment>
<dbReference type="HOGENOM" id="CLU_743215_0_0_11"/>
<keyword evidence="2 4" id="KW-0378">Hydrolase</keyword>
<keyword evidence="3" id="KW-0326">Glycosidase</keyword>
<evidence type="ECO:0000313" key="5">
    <source>
        <dbReference type="Proteomes" id="UP000002213"/>
    </source>
</evidence>
<dbReference type="CDD" id="cd00599">
    <property type="entry name" value="GH25_muramidase"/>
    <property type="match status" value="1"/>
</dbReference>
<dbReference type="Proteomes" id="UP000002213">
    <property type="component" value="Chromosome"/>
</dbReference>
<dbReference type="Gene3D" id="3.20.20.80">
    <property type="entry name" value="Glycosidases"/>
    <property type="match status" value="1"/>
</dbReference>
<evidence type="ECO:0000256" key="3">
    <source>
        <dbReference type="ARBA" id="ARBA00023295"/>
    </source>
</evidence>
<dbReference type="KEGG" id="ami:Amir_5643"/>
<evidence type="ECO:0000256" key="2">
    <source>
        <dbReference type="ARBA" id="ARBA00022801"/>
    </source>
</evidence>
<name>C6WC71_ACTMD</name>
<dbReference type="Pfam" id="PF01183">
    <property type="entry name" value="Glyco_hydro_25"/>
    <property type="match status" value="1"/>
</dbReference>
<dbReference type="RefSeq" id="WP_015804344.1">
    <property type="nucleotide sequence ID" value="NC_013093.1"/>
</dbReference>
<dbReference type="PROSITE" id="PS51904">
    <property type="entry name" value="GLYCOSYL_HYDROL_F25_2"/>
    <property type="match status" value="1"/>
</dbReference>
<evidence type="ECO:0000313" key="4">
    <source>
        <dbReference type="EMBL" id="ACU39459.1"/>
    </source>
</evidence>
<dbReference type="AlphaFoldDB" id="C6WC71"/>
<dbReference type="STRING" id="446462.Amir_5643"/>
<dbReference type="GO" id="GO:0003796">
    <property type="term" value="F:lysozyme activity"/>
    <property type="evidence" value="ECO:0007669"/>
    <property type="project" value="InterPro"/>
</dbReference>
<dbReference type="InterPro" id="IPR017853">
    <property type="entry name" value="GH"/>
</dbReference>
<dbReference type="eggNOG" id="COG3757">
    <property type="taxonomic scope" value="Bacteria"/>
</dbReference>
<dbReference type="OrthoDB" id="3345404at2"/>
<sequence>MIYGVDASNHQPHFDFAAARRDGIDFAFLKASEGTTFRDPNFARHLAAARAAGMLTAAYHYVRGDDVRGQLAIIRSAVDTHTPVILDVEDGAGPLASIRELSAALVAAGYRTPLIYLPQWYWSGRMGSPDLSGLPPLWHSRYPDNVVRRKEQFALGDEYWPSFGGLRTEIAQFTSSLAVANYPSGRIDGNAYRGSREELAALLEGEVVPSAQEIAKAVIAELKSATAADTNGDGKPDRDLVDQVKQSLWNSGDALAVVLRLETKVDAARGELSDFESGVLAAMRQDNATISAAVREQVAASVAATLPRSVLETALILLDRQRQDAAPATDTEVQG</sequence>
<dbReference type="InterPro" id="IPR018077">
    <property type="entry name" value="Glyco_hydro_fam25_subgr"/>
</dbReference>
<reference evidence="4 5" key="1">
    <citation type="journal article" date="2009" name="Stand. Genomic Sci.">
        <title>Complete genome sequence of Actinosynnema mirum type strain (101).</title>
        <authorList>
            <person name="Land M."/>
            <person name="Lapidus A."/>
            <person name="Mayilraj S."/>
            <person name="Chen F."/>
            <person name="Copeland A."/>
            <person name="Del Rio T.G."/>
            <person name="Nolan M."/>
            <person name="Lucas S."/>
            <person name="Tice H."/>
            <person name="Cheng J.F."/>
            <person name="Chertkov O."/>
            <person name="Bruce D."/>
            <person name="Goodwin L."/>
            <person name="Pitluck S."/>
            <person name="Rohde M."/>
            <person name="Goker M."/>
            <person name="Pati A."/>
            <person name="Ivanova N."/>
            <person name="Mavromatis K."/>
            <person name="Chen A."/>
            <person name="Palaniappan K."/>
            <person name="Hauser L."/>
            <person name="Chang Y.J."/>
            <person name="Jeffries C.C."/>
            <person name="Brettin T."/>
            <person name="Detter J.C."/>
            <person name="Han C."/>
            <person name="Chain P."/>
            <person name="Tindall B.J."/>
            <person name="Bristow J."/>
            <person name="Eisen J.A."/>
            <person name="Markowitz V."/>
            <person name="Hugenholtz P."/>
            <person name="Kyrpides N.C."/>
            <person name="Klenk H.P."/>
        </authorList>
    </citation>
    <scope>NUCLEOTIDE SEQUENCE [LARGE SCALE GENOMIC DNA]</scope>
    <source>
        <strain evidence="5">ATCC 29888 / DSM 43827 / JCM 3225 / NBRC 14064 / NCIMB 13271 / NRRL B-12336 / IMRU 3971 / 101</strain>
    </source>
</reference>
<dbReference type="CAZy" id="GH25">
    <property type="family name" value="Glycoside Hydrolase Family 25"/>
</dbReference>
<dbReference type="EMBL" id="CP001630">
    <property type="protein sequence ID" value="ACU39459.1"/>
    <property type="molecule type" value="Genomic_DNA"/>
</dbReference>
<keyword evidence="5" id="KW-1185">Reference proteome</keyword>
<dbReference type="GO" id="GO:0016052">
    <property type="term" value="P:carbohydrate catabolic process"/>
    <property type="evidence" value="ECO:0007669"/>
    <property type="project" value="TreeGrafter"/>
</dbReference>
<proteinExistence type="inferred from homology"/>
<dbReference type="SMART" id="SM00641">
    <property type="entry name" value="Glyco_25"/>
    <property type="match status" value="1"/>
</dbReference>
<dbReference type="GO" id="GO:0009253">
    <property type="term" value="P:peptidoglycan catabolic process"/>
    <property type="evidence" value="ECO:0007669"/>
    <property type="project" value="InterPro"/>
</dbReference>
<dbReference type="SUPFAM" id="SSF51445">
    <property type="entry name" value="(Trans)glycosidases"/>
    <property type="match status" value="1"/>
</dbReference>
<dbReference type="PANTHER" id="PTHR34135">
    <property type="entry name" value="LYSOZYME"/>
    <property type="match status" value="1"/>
</dbReference>
<dbReference type="PANTHER" id="PTHR34135:SF2">
    <property type="entry name" value="LYSOZYME"/>
    <property type="match status" value="1"/>
</dbReference>